<sequence>MIYRAIAIDDERFALDDLRLALNYVPNVTLVATFLTFEEALAFLCVDGPMDIIFCDLDLDGTGNVDALRGIAVARELKAWCTLFYFFTGHPEYRIPAIDTSAAGHLLKPVDPAKIMDGVAWLERIRFRQPALPKQLLVRERGSGVLRFVDMEDICCLCTHIHEKNYVEVICHSGAQIVTLASLKAMHARVAPSGLFIQLNQGAVVAKQAIVSESEGIVLLASGHRFAVGKSHAKAFAHYLRQLS</sequence>
<dbReference type="InterPro" id="IPR007492">
    <property type="entry name" value="LytTR_DNA-bd_dom"/>
</dbReference>
<keyword evidence="3" id="KW-0238">DNA-binding</keyword>
<name>A0A1H7MF38_9SPHI</name>
<dbReference type="PROSITE" id="PS50110">
    <property type="entry name" value="RESPONSE_REGULATORY"/>
    <property type="match status" value="1"/>
</dbReference>
<dbReference type="Pfam" id="PF00072">
    <property type="entry name" value="Response_reg"/>
    <property type="match status" value="1"/>
</dbReference>
<reference evidence="4" key="1">
    <citation type="submission" date="2016-10" db="EMBL/GenBank/DDBJ databases">
        <authorList>
            <person name="Varghese N."/>
            <person name="Submissions S."/>
        </authorList>
    </citation>
    <scope>NUCLEOTIDE SEQUENCE [LARGE SCALE GENOMIC DNA]</scope>
    <source>
        <strain evidence="4">Jip14</strain>
    </source>
</reference>
<gene>
    <name evidence="3" type="ORF">SAMN05421740_103481</name>
</gene>
<dbReference type="SMART" id="SM00448">
    <property type="entry name" value="REC"/>
    <property type="match status" value="1"/>
</dbReference>
<dbReference type="InterPro" id="IPR001789">
    <property type="entry name" value="Sig_transdc_resp-reg_receiver"/>
</dbReference>
<keyword evidence="4" id="KW-1185">Reference proteome</keyword>
<evidence type="ECO:0000313" key="3">
    <source>
        <dbReference type="EMBL" id="SEL09528.1"/>
    </source>
</evidence>
<evidence type="ECO:0000313" key="4">
    <source>
        <dbReference type="Proteomes" id="UP000198916"/>
    </source>
</evidence>
<accession>A0A1H7MF38</accession>
<dbReference type="Gene3D" id="3.40.50.2300">
    <property type="match status" value="1"/>
</dbReference>
<dbReference type="STRING" id="332977.SAMN05421740_103481"/>
<organism evidence="3 4">
    <name type="scientific">Parapedobacter koreensis</name>
    <dbReference type="NCBI Taxonomy" id="332977"/>
    <lineage>
        <taxon>Bacteria</taxon>
        <taxon>Pseudomonadati</taxon>
        <taxon>Bacteroidota</taxon>
        <taxon>Sphingobacteriia</taxon>
        <taxon>Sphingobacteriales</taxon>
        <taxon>Sphingobacteriaceae</taxon>
        <taxon>Parapedobacter</taxon>
    </lineage>
</organism>
<proteinExistence type="predicted"/>
<dbReference type="GO" id="GO:0003677">
    <property type="term" value="F:DNA binding"/>
    <property type="evidence" value="ECO:0007669"/>
    <property type="project" value="UniProtKB-KW"/>
</dbReference>
<dbReference type="SUPFAM" id="SSF52172">
    <property type="entry name" value="CheY-like"/>
    <property type="match status" value="1"/>
</dbReference>
<dbReference type="GO" id="GO:0000160">
    <property type="term" value="P:phosphorelay signal transduction system"/>
    <property type="evidence" value="ECO:0007669"/>
    <property type="project" value="InterPro"/>
</dbReference>
<dbReference type="Gene3D" id="2.40.50.1020">
    <property type="entry name" value="LytTr DNA-binding domain"/>
    <property type="match status" value="1"/>
</dbReference>
<protein>
    <submittedName>
        <fullName evidence="3">DNA-binding response regulator, LytR/AlgR family</fullName>
    </submittedName>
</protein>
<dbReference type="Proteomes" id="UP000198916">
    <property type="component" value="Unassembled WGS sequence"/>
</dbReference>
<dbReference type="SMART" id="SM00850">
    <property type="entry name" value="LytTR"/>
    <property type="match status" value="1"/>
</dbReference>
<evidence type="ECO:0000256" key="1">
    <source>
        <dbReference type="PROSITE-ProRule" id="PRU00169"/>
    </source>
</evidence>
<dbReference type="EMBL" id="FNZR01000003">
    <property type="protein sequence ID" value="SEL09528.1"/>
    <property type="molecule type" value="Genomic_DNA"/>
</dbReference>
<feature type="domain" description="Response regulatory" evidence="2">
    <location>
        <begin position="4"/>
        <end position="123"/>
    </location>
</feature>
<evidence type="ECO:0000259" key="2">
    <source>
        <dbReference type="PROSITE" id="PS50110"/>
    </source>
</evidence>
<dbReference type="InterPro" id="IPR011006">
    <property type="entry name" value="CheY-like_superfamily"/>
</dbReference>
<feature type="modified residue" description="4-aspartylphosphate" evidence="1">
    <location>
        <position position="56"/>
    </location>
</feature>
<dbReference type="AlphaFoldDB" id="A0A1H7MF38"/>
<keyword evidence="1" id="KW-0597">Phosphoprotein</keyword>